<evidence type="ECO:0000313" key="2">
    <source>
        <dbReference type="Proteomes" id="UP001595975"/>
    </source>
</evidence>
<proteinExistence type="predicted"/>
<comment type="caution">
    <text evidence="1">The sequence shown here is derived from an EMBL/GenBank/DDBJ whole genome shotgun (WGS) entry which is preliminary data.</text>
</comment>
<keyword evidence="2" id="KW-1185">Reference proteome</keyword>
<reference evidence="2" key="1">
    <citation type="journal article" date="2019" name="Int. J. Syst. Evol. Microbiol.">
        <title>The Global Catalogue of Microorganisms (GCM) 10K type strain sequencing project: providing services to taxonomists for standard genome sequencing and annotation.</title>
        <authorList>
            <consortium name="The Broad Institute Genomics Platform"/>
            <consortium name="The Broad Institute Genome Sequencing Center for Infectious Disease"/>
            <person name="Wu L."/>
            <person name="Ma J."/>
        </authorList>
    </citation>
    <scope>NUCLEOTIDE SEQUENCE [LARGE SCALE GENOMIC DNA]</scope>
    <source>
        <strain evidence="2">CGMCC 4.1437</strain>
    </source>
</reference>
<gene>
    <name evidence="1" type="ORF">ACFP3U_14065</name>
</gene>
<dbReference type="Proteomes" id="UP001595975">
    <property type="component" value="Unassembled WGS sequence"/>
</dbReference>
<dbReference type="EMBL" id="JBHSOF010000014">
    <property type="protein sequence ID" value="MFC5664105.1"/>
    <property type="molecule type" value="Genomic_DNA"/>
</dbReference>
<evidence type="ECO:0000313" key="1">
    <source>
        <dbReference type="EMBL" id="MFC5664105.1"/>
    </source>
</evidence>
<organism evidence="1 2">
    <name type="scientific">Kitasatospora misakiensis</name>
    <dbReference type="NCBI Taxonomy" id="67330"/>
    <lineage>
        <taxon>Bacteria</taxon>
        <taxon>Bacillati</taxon>
        <taxon>Actinomycetota</taxon>
        <taxon>Actinomycetes</taxon>
        <taxon>Kitasatosporales</taxon>
        <taxon>Streptomycetaceae</taxon>
        <taxon>Kitasatospora</taxon>
    </lineage>
</organism>
<sequence>MNVTISVALVTGVVTVVLVWTKRVGIGTALIVWLSGLTAASTGLAGPVNDMLGAIVTAVSHH</sequence>
<name>A0ABW0X6H9_9ACTN</name>
<dbReference type="RefSeq" id="WP_380225804.1">
    <property type="nucleotide sequence ID" value="NZ_JBHSOF010000014.1"/>
</dbReference>
<accession>A0ABW0X6H9</accession>
<protein>
    <submittedName>
        <fullName evidence="1">Uncharacterized protein</fullName>
    </submittedName>
</protein>